<keyword evidence="4" id="KW-1185">Reference proteome</keyword>
<evidence type="ECO:0000256" key="1">
    <source>
        <dbReference type="SAM" id="Phobius"/>
    </source>
</evidence>
<gene>
    <name evidence="2" type="ORF">DCO61_10900</name>
    <name evidence="3" type="ORF">LS64_010540</name>
</gene>
<dbReference type="RefSeq" id="WP_138127339.1">
    <property type="nucleotide sequence ID" value="NZ_JRMP02000021.1"/>
</dbReference>
<dbReference type="STRING" id="1548018.LS64_10330"/>
<keyword evidence="1" id="KW-0472">Membrane</keyword>
<evidence type="ECO:0000313" key="5">
    <source>
        <dbReference type="Proteomes" id="UP000477070"/>
    </source>
</evidence>
<keyword evidence="1" id="KW-1133">Transmembrane helix</keyword>
<name>A0A4U8SZ52_9HELI</name>
<protein>
    <submittedName>
        <fullName evidence="3">Uncharacterized protein</fullName>
    </submittedName>
</protein>
<comment type="caution">
    <text evidence="3">The sequence shown here is derived from an EMBL/GenBank/DDBJ whole genome shotgun (WGS) entry which is preliminary data.</text>
</comment>
<evidence type="ECO:0000313" key="4">
    <source>
        <dbReference type="Proteomes" id="UP000029714"/>
    </source>
</evidence>
<reference evidence="3 4" key="1">
    <citation type="journal article" date="2014" name="Genome Announc.">
        <title>Draft genome sequences of eight enterohepatic helicobacter species isolated from both laboratory and wild rodents.</title>
        <authorList>
            <person name="Sheh A."/>
            <person name="Shen Z."/>
            <person name="Fox J.G."/>
        </authorList>
    </citation>
    <scope>NUCLEOTIDE SEQUENCE [LARGE SCALE GENOMIC DNA]</scope>
    <source>
        <strain evidence="3 4">MIT 97-6194</strain>
    </source>
</reference>
<evidence type="ECO:0000313" key="3">
    <source>
        <dbReference type="EMBL" id="TLD92349.1"/>
    </source>
</evidence>
<proteinExistence type="predicted"/>
<dbReference type="EMBL" id="QBIU01000002">
    <property type="protein sequence ID" value="MWV70487.1"/>
    <property type="molecule type" value="Genomic_DNA"/>
</dbReference>
<evidence type="ECO:0000313" key="2">
    <source>
        <dbReference type="EMBL" id="MWV70487.1"/>
    </source>
</evidence>
<dbReference type="EMBL" id="JRMP02000021">
    <property type="protein sequence ID" value="TLD92349.1"/>
    <property type="molecule type" value="Genomic_DNA"/>
</dbReference>
<dbReference type="Proteomes" id="UP000029714">
    <property type="component" value="Unassembled WGS sequence"/>
</dbReference>
<accession>A0A4U8SZ52</accession>
<dbReference type="Proteomes" id="UP000477070">
    <property type="component" value="Unassembled WGS sequence"/>
</dbReference>
<feature type="transmembrane region" description="Helical" evidence="1">
    <location>
        <begin position="39"/>
        <end position="58"/>
    </location>
</feature>
<reference evidence="3 4" key="2">
    <citation type="journal article" date="2016" name="Infect. Immun.">
        <title>Helicobacter saguini, a Novel Helicobacter Isolated from Cotton-Top Tamarins with Ulcerative Colitis, Has Proinflammatory Properties and Induces Typhlocolitis and Dysplasia in Gnotobiotic IL-10-/- Mice.</title>
        <authorList>
            <person name="Shen Z."/>
            <person name="Mannion A."/>
            <person name="Whary M.T."/>
            <person name="Muthupalani S."/>
            <person name="Sheh A."/>
            <person name="Feng Y."/>
            <person name="Gong G."/>
            <person name="Vandamme P."/>
            <person name="Holcombe H.R."/>
            <person name="Paster B.J."/>
            <person name="Fox J.G."/>
        </authorList>
    </citation>
    <scope>NUCLEOTIDE SEQUENCE [LARGE SCALE GENOMIC DNA]</scope>
    <source>
        <strain evidence="3 4">MIT 97-6194</strain>
    </source>
</reference>
<reference evidence="2 5" key="4">
    <citation type="submission" date="2019-12" db="EMBL/GenBank/DDBJ databases">
        <title>Multi-Generational Helicobacter saguini Isolates.</title>
        <authorList>
            <person name="Mannion A."/>
            <person name="Shen Z."/>
            <person name="Fox J.G."/>
        </authorList>
    </citation>
    <scope>NUCLEOTIDE SEQUENCE [LARGE SCALE GENOMIC DNA]</scope>
    <source>
        <strain evidence="2">16-048</strain>
        <strain evidence="5">16-048 (F4)</strain>
    </source>
</reference>
<dbReference type="AlphaFoldDB" id="A0A4U8SZ52"/>
<organism evidence="3 4">
    <name type="scientific">Helicobacter saguini</name>
    <dbReference type="NCBI Taxonomy" id="1548018"/>
    <lineage>
        <taxon>Bacteria</taxon>
        <taxon>Pseudomonadati</taxon>
        <taxon>Campylobacterota</taxon>
        <taxon>Epsilonproteobacteria</taxon>
        <taxon>Campylobacterales</taxon>
        <taxon>Helicobacteraceae</taxon>
        <taxon>Helicobacter</taxon>
    </lineage>
</organism>
<keyword evidence="1" id="KW-0812">Transmembrane</keyword>
<reference evidence="3" key="3">
    <citation type="submission" date="2018-04" db="EMBL/GenBank/DDBJ databases">
        <authorList>
            <person name="Sheh A."/>
            <person name="Shen Z."/>
            <person name="Mannion A.J."/>
            <person name="Fox J.G."/>
        </authorList>
    </citation>
    <scope>NUCLEOTIDE SEQUENCE</scope>
    <source>
        <strain evidence="3">MIT 97-6194</strain>
    </source>
</reference>
<sequence length="167" mass="18862">MENAKPAAAHNSQNARIYVAIHFRFYKKLQNMKYSKSFISIYALLLSLSISLVALHTLRNLALKKDISIALLFQKQSLLYAKSLKNIALACLKRFSLKVCQKDSINFDSHFSGTYAISEIQSANTQGKNAKKTLILDIMIYANTLLSTHPLHHSARFIINNYADKTP</sequence>